<reference evidence="3 4" key="1">
    <citation type="submission" date="2016-11" db="EMBL/GenBank/DDBJ databases">
        <title>The macronuclear genome of Stentor coeruleus: a giant cell with tiny introns.</title>
        <authorList>
            <person name="Slabodnick M."/>
            <person name="Ruby J.G."/>
            <person name="Reiff S.B."/>
            <person name="Swart E.C."/>
            <person name="Gosai S."/>
            <person name="Prabakaran S."/>
            <person name="Witkowska E."/>
            <person name="Larue G.E."/>
            <person name="Fisher S."/>
            <person name="Freeman R.M."/>
            <person name="Gunawardena J."/>
            <person name="Chu W."/>
            <person name="Stover N.A."/>
            <person name="Gregory B.D."/>
            <person name="Nowacki M."/>
            <person name="Derisi J."/>
            <person name="Roy S.W."/>
            <person name="Marshall W.F."/>
            <person name="Sood P."/>
        </authorList>
    </citation>
    <scope>NUCLEOTIDE SEQUENCE [LARGE SCALE GENOMIC DNA]</scope>
    <source>
        <strain evidence="3">WM001</strain>
    </source>
</reference>
<dbReference type="InterPro" id="IPR011992">
    <property type="entry name" value="EF-hand-dom_pair"/>
</dbReference>
<dbReference type="InterPro" id="IPR002048">
    <property type="entry name" value="EF_hand_dom"/>
</dbReference>
<dbReference type="PROSITE" id="PS50222">
    <property type="entry name" value="EF_HAND_2"/>
    <property type="match status" value="1"/>
</dbReference>
<feature type="domain" description="EF-hand" evidence="2">
    <location>
        <begin position="72"/>
        <end position="107"/>
    </location>
</feature>
<sequence length="114" mass="13184">MRLDKKSLLTCGTDELGPLLRKRNATVKVESIEERMQKIHKHLAFKRKIMQTDTENWLAKHGKTQYIQFNKAKKDDLRRCFLSIDINGSKSIELDEIIEAMLTLGIAESKLQAK</sequence>
<keyword evidence="4" id="KW-1185">Reference proteome</keyword>
<protein>
    <recommendedName>
        <fullName evidence="2">EF-hand domain-containing protein</fullName>
    </recommendedName>
</protein>
<name>A0A1R2AWJ5_9CILI</name>
<evidence type="ECO:0000259" key="2">
    <source>
        <dbReference type="PROSITE" id="PS50222"/>
    </source>
</evidence>
<dbReference type="PROSITE" id="PS00018">
    <property type="entry name" value="EF_HAND_1"/>
    <property type="match status" value="1"/>
</dbReference>
<dbReference type="GO" id="GO:0005509">
    <property type="term" value="F:calcium ion binding"/>
    <property type="evidence" value="ECO:0007669"/>
    <property type="project" value="InterPro"/>
</dbReference>
<dbReference type="EMBL" id="MPUH01001277">
    <property type="protein sequence ID" value="OMJ68815.1"/>
    <property type="molecule type" value="Genomic_DNA"/>
</dbReference>
<keyword evidence="1" id="KW-0106">Calcium</keyword>
<proteinExistence type="predicted"/>
<comment type="caution">
    <text evidence="3">The sequence shown here is derived from an EMBL/GenBank/DDBJ whole genome shotgun (WGS) entry which is preliminary data.</text>
</comment>
<dbReference type="InterPro" id="IPR018247">
    <property type="entry name" value="EF_Hand_1_Ca_BS"/>
</dbReference>
<organism evidence="3 4">
    <name type="scientific">Stentor coeruleus</name>
    <dbReference type="NCBI Taxonomy" id="5963"/>
    <lineage>
        <taxon>Eukaryota</taxon>
        <taxon>Sar</taxon>
        <taxon>Alveolata</taxon>
        <taxon>Ciliophora</taxon>
        <taxon>Postciliodesmatophora</taxon>
        <taxon>Heterotrichea</taxon>
        <taxon>Heterotrichida</taxon>
        <taxon>Stentoridae</taxon>
        <taxon>Stentor</taxon>
    </lineage>
</organism>
<evidence type="ECO:0000313" key="4">
    <source>
        <dbReference type="Proteomes" id="UP000187209"/>
    </source>
</evidence>
<evidence type="ECO:0000256" key="1">
    <source>
        <dbReference type="ARBA" id="ARBA00022837"/>
    </source>
</evidence>
<dbReference type="OrthoDB" id="443458at2759"/>
<dbReference type="Proteomes" id="UP000187209">
    <property type="component" value="Unassembled WGS sequence"/>
</dbReference>
<dbReference type="Gene3D" id="1.10.238.10">
    <property type="entry name" value="EF-hand"/>
    <property type="match status" value="1"/>
</dbReference>
<evidence type="ECO:0000313" key="3">
    <source>
        <dbReference type="EMBL" id="OMJ68815.1"/>
    </source>
</evidence>
<dbReference type="AlphaFoldDB" id="A0A1R2AWJ5"/>
<gene>
    <name evidence="3" type="ORF">SteCoe_33623</name>
</gene>
<accession>A0A1R2AWJ5</accession>
<dbReference type="SUPFAM" id="SSF47473">
    <property type="entry name" value="EF-hand"/>
    <property type="match status" value="1"/>
</dbReference>